<reference evidence="1" key="1">
    <citation type="submission" date="2016-02" db="EMBL/GenBank/DDBJ databases">
        <title>WGS assembly of Manihot esculenta.</title>
        <authorList>
            <person name="Bredeson J.V."/>
            <person name="Prochnik S.E."/>
            <person name="Lyons J.B."/>
            <person name="Schmutz J."/>
            <person name="Grimwood J."/>
            <person name="Vrebalov J."/>
            <person name="Bart R.S."/>
            <person name="Amuge T."/>
            <person name="Ferguson M.E."/>
            <person name="Green R."/>
            <person name="Putnam N."/>
            <person name="Stites J."/>
            <person name="Rounsley S."/>
            <person name="Rokhsar D.S."/>
        </authorList>
    </citation>
    <scope>NUCLEOTIDE SEQUENCE [LARGE SCALE GENOMIC DNA]</scope>
    <source>
        <tissue evidence="1">Leaf</tissue>
    </source>
</reference>
<sequence length="115" mass="12461">MEKERRKKNVAVQFEQPIKLCGPAWHRLIIHPLPEAGGGRCSVKPPNAVPSTLGAMKPKLSLKSLVSTTGLDWASQNLANPKSSHLDWTNGPATLMPPLRSQAHVTKLGGRKLLA</sequence>
<name>A0A199UBD5_MANES</name>
<dbReference type="AlphaFoldDB" id="A0A199UBD5"/>
<proteinExistence type="predicted"/>
<evidence type="ECO:0000313" key="1">
    <source>
        <dbReference type="EMBL" id="OAY22070.1"/>
    </source>
</evidence>
<accession>A0A199UBD5</accession>
<gene>
    <name evidence="1" type="ORF">MANES_S032300</name>
</gene>
<dbReference type="AntiFam" id="ANF00039">
    <property type="entry name" value="Antisense to SRP RNA"/>
</dbReference>
<organism evidence="1">
    <name type="scientific">Manihot esculenta</name>
    <name type="common">Cassava</name>
    <name type="synonym">Jatropha manihot</name>
    <dbReference type="NCBI Taxonomy" id="3983"/>
    <lineage>
        <taxon>Eukaryota</taxon>
        <taxon>Viridiplantae</taxon>
        <taxon>Streptophyta</taxon>
        <taxon>Embryophyta</taxon>
        <taxon>Tracheophyta</taxon>
        <taxon>Spermatophyta</taxon>
        <taxon>Magnoliopsida</taxon>
        <taxon>eudicotyledons</taxon>
        <taxon>Gunneridae</taxon>
        <taxon>Pentapetalae</taxon>
        <taxon>rosids</taxon>
        <taxon>fabids</taxon>
        <taxon>Malpighiales</taxon>
        <taxon>Euphorbiaceae</taxon>
        <taxon>Crotonoideae</taxon>
        <taxon>Manihoteae</taxon>
        <taxon>Manihot</taxon>
    </lineage>
</organism>
<dbReference type="EMBL" id="KV450527">
    <property type="protein sequence ID" value="OAY22070.1"/>
    <property type="molecule type" value="Genomic_DNA"/>
</dbReference>
<protein>
    <submittedName>
        <fullName evidence="1">Uncharacterized protein</fullName>
    </submittedName>
</protein>